<dbReference type="InterPro" id="IPR027458">
    <property type="entry name" value="STE2_TM1-TM2_sf"/>
</dbReference>
<dbReference type="GO" id="GO:0038038">
    <property type="term" value="C:G protein-coupled receptor homodimeric complex"/>
    <property type="evidence" value="ECO:0007669"/>
    <property type="project" value="TreeGrafter"/>
</dbReference>
<protein>
    <submittedName>
        <fullName evidence="2">Pheromone p-factor receptor Mam2</fullName>
    </submittedName>
</protein>
<dbReference type="GeneID" id="80877319"/>
<dbReference type="KEGG" id="som:SOMG_03843"/>
<dbReference type="CDD" id="cd14939">
    <property type="entry name" value="7tmD_STE2"/>
    <property type="match status" value="1"/>
</dbReference>
<feature type="transmembrane region" description="Helical" evidence="1">
    <location>
        <begin position="204"/>
        <end position="227"/>
    </location>
</feature>
<keyword evidence="1" id="KW-0812">Transmembrane</keyword>
<organism evidence="2 3">
    <name type="scientific">Schizosaccharomyces osmophilus</name>
    <dbReference type="NCBI Taxonomy" id="2545709"/>
    <lineage>
        <taxon>Eukaryota</taxon>
        <taxon>Fungi</taxon>
        <taxon>Dikarya</taxon>
        <taxon>Ascomycota</taxon>
        <taxon>Taphrinomycotina</taxon>
        <taxon>Schizosaccharomycetes</taxon>
        <taxon>Schizosaccharomycetales</taxon>
        <taxon>Schizosaccharomycetaceae</taxon>
        <taxon>Schizosaccharomyces</taxon>
    </lineage>
</organism>
<feature type="transmembrane region" description="Helical" evidence="1">
    <location>
        <begin position="121"/>
        <end position="141"/>
    </location>
</feature>
<accession>A0AAE9WC42</accession>
<name>A0AAE9WC42_9SCHI</name>
<evidence type="ECO:0000313" key="3">
    <source>
        <dbReference type="Proteomes" id="UP001212411"/>
    </source>
</evidence>
<feature type="transmembrane region" description="Helical" evidence="1">
    <location>
        <begin position="279"/>
        <end position="297"/>
    </location>
</feature>
<keyword evidence="3" id="KW-1185">Reference proteome</keyword>
<dbReference type="PANTHER" id="PTHR28009:SF1">
    <property type="entry name" value="PHEROMONE ALPHA FACTOR RECEPTOR"/>
    <property type="match status" value="1"/>
</dbReference>
<evidence type="ECO:0000313" key="2">
    <source>
        <dbReference type="EMBL" id="WBW73105.1"/>
    </source>
</evidence>
<dbReference type="Proteomes" id="UP001212411">
    <property type="component" value="Chromosome 2"/>
</dbReference>
<dbReference type="PRINTS" id="PR00250">
    <property type="entry name" value="GPCRSTE2"/>
</dbReference>
<keyword evidence="1" id="KW-0472">Membrane</keyword>
<dbReference type="Pfam" id="PF02116">
    <property type="entry name" value="STE2"/>
    <property type="match status" value="1"/>
</dbReference>
<dbReference type="AlphaFoldDB" id="A0AAE9WC42"/>
<keyword evidence="1" id="KW-1133">Transmembrane helix</keyword>
<feature type="transmembrane region" description="Helical" evidence="1">
    <location>
        <begin position="46"/>
        <end position="68"/>
    </location>
</feature>
<dbReference type="PANTHER" id="PTHR28009">
    <property type="entry name" value="PHEROMONE ALPHA FACTOR RECEPTOR"/>
    <property type="match status" value="1"/>
</dbReference>
<keyword evidence="2" id="KW-0675">Receptor</keyword>
<dbReference type="EMBL" id="CP115612">
    <property type="protein sequence ID" value="WBW73105.1"/>
    <property type="molecule type" value="Genomic_DNA"/>
</dbReference>
<sequence length="348" mass="39377">MREPWWKNYHILNGTQIQNQNISILSTQGNIEVPLSIIDGDERNRILTGMTISVQLALGVLIMVMSILLSSPEKRRTPVFIVNSASIVSMCIRAILMIVNLCSSSYSLAVMYGFAFELVGQYVHVFDILVMIIGTIIIVTAEISMLLQVRIICAHDRKTQRIVTCISSALSLIVVAFWFTDMCQQIKYLLWLTPYNNHQISGYYWVYFVGKILFAVSIIFHSAIFSYKLFHAIQIRKKIGQFPFGPMQCILIISCQCLFVPAIFTIVDSFVHTYNGFSSMTQCLLIISLPLSSLWASSTALKLQTLKSTTSPGDTTQVSIRVDRTYDIKRIPTEELSSVDETDLKKWP</sequence>
<evidence type="ECO:0000256" key="1">
    <source>
        <dbReference type="SAM" id="Phobius"/>
    </source>
</evidence>
<dbReference type="Gene3D" id="1.10.287.920">
    <property type="entry name" value="Pheromone alpha factor receptor"/>
    <property type="match status" value="1"/>
</dbReference>
<reference evidence="2 3" key="1">
    <citation type="journal article" date="2023" name="G3 (Bethesda)">
        <title>A high-quality reference genome for the fission yeast Schizosaccharomyces osmophilus.</title>
        <authorList>
            <person name="Jia G.S."/>
            <person name="Zhang W.C."/>
            <person name="Liang Y."/>
            <person name="Liu X.H."/>
            <person name="Rhind N."/>
            <person name="Pidoux A."/>
            <person name="Brysch-Herzberg M."/>
            <person name="Du L.L."/>
        </authorList>
    </citation>
    <scope>NUCLEOTIDE SEQUENCE [LARGE SCALE GENOMIC DNA]</scope>
    <source>
        <strain evidence="2 3">CBS 15793</strain>
    </source>
</reference>
<feature type="transmembrane region" description="Helical" evidence="1">
    <location>
        <begin position="162"/>
        <end position="180"/>
    </location>
</feature>
<proteinExistence type="predicted"/>
<dbReference type="GO" id="GO:0004932">
    <property type="term" value="F:mating-type factor pheromone receptor activity"/>
    <property type="evidence" value="ECO:0007669"/>
    <property type="project" value="InterPro"/>
</dbReference>
<feature type="transmembrane region" description="Helical" evidence="1">
    <location>
        <begin position="248"/>
        <end position="267"/>
    </location>
</feature>
<dbReference type="RefSeq" id="XP_056037348.1">
    <property type="nucleotide sequence ID" value="XM_056182630.1"/>
</dbReference>
<gene>
    <name evidence="2" type="primary">mam2</name>
    <name evidence="2" type="ORF">SOMG_03843</name>
</gene>
<dbReference type="InterPro" id="IPR000366">
    <property type="entry name" value="GPCR_STE2"/>
</dbReference>
<dbReference type="GO" id="GO:0000750">
    <property type="term" value="P:pheromone-dependent signal transduction involved in conjugation with cellular fusion"/>
    <property type="evidence" value="ECO:0007669"/>
    <property type="project" value="TreeGrafter"/>
</dbReference>